<sequence>MHSTVRRQQQQQTPAREFDDLFHGRVRFNVPINSLDGTYGRAQSIGHNRDYAIAIAISRARKDATFRLYTGCCFTNVAITRVTHFSGKGCECQVLRTQHASTYTTQGARTRSTYYCLYSLCRLYTYPTIRYVYGAGAYCSTRYICAKQDKFTGMFTSNPMLISRKVSSITRTKSVRFHVKPSIRS</sequence>
<name>A0ABD2X6T3_9HYME</name>
<keyword evidence="2" id="KW-1185">Reference proteome</keyword>
<comment type="caution">
    <text evidence="1">The sequence shown here is derived from an EMBL/GenBank/DDBJ whole genome shotgun (WGS) entry which is preliminary data.</text>
</comment>
<proteinExistence type="predicted"/>
<gene>
    <name evidence="1" type="ORF">TKK_006398</name>
</gene>
<protein>
    <submittedName>
        <fullName evidence="1">Uncharacterized protein</fullName>
    </submittedName>
</protein>
<dbReference type="EMBL" id="JBJJXI010000051">
    <property type="protein sequence ID" value="KAL3400557.1"/>
    <property type="molecule type" value="Genomic_DNA"/>
</dbReference>
<evidence type="ECO:0000313" key="1">
    <source>
        <dbReference type="EMBL" id="KAL3400557.1"/>
    </source>
</evidence>
<organism evidence="1 2">
    <name type="scientific">Trichogramma kaykai</name>
    <dbReference type="NCBI Taxonomy" id="54128"/>
    <lineage>
        <taxon>Eukaryota</taxon>
        <taxon>Metazoa</taxon>
        <taxon>Ecdysozoa</taxon>
        <taxon>Arthropoda</taxon>
        <taxon>Hexapoda</taxon>
        <taxon>Insecta</taxon>
        <taxon>Pterygota</taxon>
        <taxon>Neoptera</taxon>
        <taxon>Endopterygota</taxon>
        <taxon>Hymenoptera</taxon>
        <taxon>Apocrita</taxon>
        <taxon>Proctotrupomorpha</taxon>
        <taxon>Chalcidoidea</taxon>
        <taxon>Trichogrammatidae</taxon>
        <taxon>Trichogramma</taxon>
    </lineage>
</organism>
<evidence type="ECO:0000313" key="2">
    <source>
        <dbReference type="Proteomes" id="UP001627154"/>
    </source>
</evidence>
<accession>A0ABD2X6T3</accession>
<dbReference type="AlphaFoldDB" id="A0ABD2X6T3"/>
<dbReference type="Proteomes" id="UP001627154">
    <property type="component" value="Unassembled WGS sequence"/>
</dbReference>
<reference evidence="1 2" key="1">
    <citation type="journal article" date="2024" name="bioRxiv">
        <title>A reference genome for Trichogramma kaykai: A tiny desert-dwelling parasitoid wasp with competing sex-ratio distorters.</title>
        <authorList>
            <person name="Culotta J."/>
            <person name="Lindsey A.R."/>
        </authorList>
    </citation>
    <scope>NUCLEOTIDE SEQUENCE [LARGE SCALE GENOMIC DNA]</scope>
    <source>
        <strain evidence="1 2">KSX58</strain>
    </source>
</reference>